<evidence type="ECO:0000313" key="2">
    <source>
        <dbReference type="EMBL" id="SDB83108.1"/>
    </source>
</evidence>
<protein>
    <submittedName>
        <fullName evidence="2">Flavodoxin</fullName>
    </submittedName>
</protein>
<accession>A0A1G6GM63</accession>
<keyword evidence="3" id="KW-1185">Reference proteome</keyword>
<dbReference type="GO" id="GO:0010181">
    <property type="term" value="F:FMN binding"/>
    <property type="evidence" value="ECO:0007669"/>
    <property type="project" value="InterPro"/>
</dbReference>
<proteinExistence type="predicted"/>
<name>A0A1G6GM63_9ACTN</name>
<dbReference type="EMBL" id="FMYF01000004">
    <property type="protein sequence ID" value="SDB83108.1"/>
    <property type="molecule type" value="Genomic_DNA"/>
</dbReference>
<dbReference type="PROSITE" id="PS50902">
    <property type="entry name" value="FLAVODOXIN_LIKE"/>
    <property type="match status" value="1"/>
</dbReference>
<dbReference type="SUPFAM" id="SSF52218">
    <property type="entry name" value="Flavoproteins"/>
    <property type="match status" value="1"/>
</dbReference>
<dbReference type="Gene3D" id="3.40.50.360">
    <property type="match status" value="1"/>
</dbReference>
<gene>
    <name evidence="2" type="ORF">GA0111570_10492</name>
</gene>
<dbReference type="InterPro" id="IPR008254">
    <property type="entry name" value="Flavodoxin/NO_synth"/>
</dbReference>
<evidence type="ECO:0000313" key="3">
    <source>
        <dbReference type="Proteomes" id="UP000199086"/>
    </source>
</evidence>
<dbReference type="InterPro" id="IPR029039">
    <property type="entry name" value="Flavoprotein-like_sf"/>
</dbReference>
<organism evidence="2 3">
    <name type="scientific">Raineyella antarctica</name>
    <dbReference type="NCBI Taxonomy" id="1577474"/>
    <lineage>
        <taxon>Bacteria</taxon>
        <taxon>Bacillati</taxon>
        <taxon>Actinomycetota</taxon>
        <taxon>Actinomycetes</taxon>
        <taxon>Propionibacteriales</taxon>
        <taxon>Propionibacteriaceae</taxon>
        <taxon>Raineyella</taxon>
    </lineage>
</organism>
<dbReference type="Pfam" id="PF00258">
    <property type="entry name" value="Flavodoxin_1"/>
    <property type="match status" value="1"/>
</dbReference>
<dbReference type="RefSeq" id="WP_092608550.1">
    <property type="nucleotide sequence ID" value="NZ_FMYF01000004.1"/>
</dbReference>
<sequence length="171" mass="18341">MNVLIVCESSFGNTRHVAEAIAAGLRKEGHQAHLYPVDQAPREISRDVDLLLVGTPTHNMTMTTAATRARAVDEGATESPTIGIHEWIELVTPMRHLPVRTFDTRTTGGFLPSAARDATRALKSNGFHAAKTGQSFLVDPITSGLRDGELERALNWGMSLGSVVSGTPRAG</sequence>
<feature type="domain" description="Flavodoxin-like" evidence="1">
    <location>
        <begin position="3"/>
        <end position="161"/>
    </location>
</feature>
<evidence type="ECO:0000259" key="1">
    <source>
        <dbReference type="PROSITE" id="PS50902"/>
    </source>
</evidence>
<dbReference type="Proteomes" id="UP000199086">
    <property type="component" value="Unassembled WGS sequence"/>
</dbReference>
<dbReference type="AlphaFoldDB" id="A0A1G6GM63"/>
<dbReference type="OrthoDB" id="3253043at2"/>
<dbReference type="STRING" id="1577474.GA0111570_10492"/>
<reference evidence="2 3" key="1">
    <citation type="submission" date="2016-06" db="EMBL/GenBank/DDBJ databases">
        <authorList>
            <person name="Olsen C.W."/>
            <person name="Carey S."/>
            <person name="Hinshaw L."/>
            <person name="Karasin A.I."/>
        </authorList>
    </citation>
    <scope>NUCLEOTIDE SEQUENCE [LARGE SCALE GENOMIC DNA]</scope>
    <source>
        <strain evidence="2 3">LZ-22</strain>
    </source>
</reference>